<protein>
    <submittedName>
        <fullName evidence="4">Lytic murein transglycosylase B</fullName>
    </submittedName>
</protein>
<gene>
    <name evidence="4" type="primary">mltB</name>
    <name evidence="4" type="ORF">E2I14_00855</name>
</gene>
<dbReference type="GO" id="GO:0008933">
    <property type="term" value="F:peptidoglycan lytic transglycosylase activity"/>
    <property type="evidence" value="ECO:0007669"/>
    <property type="project" value="TreeGrafter"/>
</dbReference>
<dbReference type="OrthoDB" id="9772911at2"/>
<feature type="active site" evidence="1">
    <location>
        <position position="150"/>
    </location>
</feature>
<dbReference type="PANTHER" id="PTHR30163">
    <property type="entry name" value="MEMBRANE-BOUND LYTIC MUREIN TRANSGLYCOSYLASE B"/>
    <property type="match status" value="1"/>
</dbReference>
<dbReference type="InterPro" id="IPR023346">
    <property type="entry name" value="Lysozyme-like_dom_sf"/>
</dbReference>
<proteinExistence type="predicted"/>
<dbReference type="InterPro" id="IPR011757">
    <property type="entry name" value="Lytic_transglycosylase_MltB"/>
</dbReference>
<dbReference type="AlphaFoldDB" id="A0A4R5W4U7"/>
<dbReference type="Gene3D" id="1.10.8.350">
    <property type="entry name" value="Bacterial muramidase"/>
    <property type="match status" value="1"/>
</dbReference>
<dbReference type="CDD" id="cd13399">
    <property type="entry name" value="Slt35-like"/>
    <property type="match status" value="1"/>
</dbReference>
<name>A0A4R5W4U7_9BURK</name>
<feature type="signal peptide" evidence="2">
    <location>
        <begin position="1"/>
        <end position="33"/>
    </location>
</feature>
<comment type="caution">
    <text evidence="4">The sequence shown here is derived from an EMBL/GenBank/DDBJ whole genome shotgun (WGS) entry which is preliminary data.</text>
</comment>
<evidence type="ECO:0000259" key="3">
    <source>
        <dbReference type="Pfam" id="PF13406"/>
    </source>
</evidence>
<reference evidence="4 5" key="1">
    <citation type="submission" date="2019-03" db="EMBL/GenBank/DDBJ databases">
        <title>Sapientia aquatica gen. nov., sp. nov., isolated from a crater lake.</title>
        <authorList>
            <person name="Felfoldi T."/>
            <person name="Szabo A."/>
            <person name="Toth E."/>
            <person name="Schumann P."/>
            <person name="Keki Z."/>
            <person name="Marialigeti K."/>
            <person name="Mathe I."/>
        </authorList>
    </citation>
    <scope>NUCLEOTIDE SEQUENCE [LARGE SCALE GENOMIC DNA]</scope>
    <source>
        <strain evidence="4 5">SA-152</strain>
    </source>
</reference>
<evidence type="ECO:0000256" key="2">
    <source>
        <dbReference type="SAM" id="SignalP"/>
    </source>
</evidence>
<organism evidence="4 5">
    <name type="scientific">Sapientia aquatica</name>
    <dbReference type="NCBI Taxonomy" id="1549640"/>
    <lineage>
        <taxon>Bacteria</taxon>
        <taxon>Pseudomonadati</taxon>
        <taxon>Pseudomonadota</taxon>
        <taxon>Betaproteobacteria</taxon>
        <taxon>Burkholderiales</taxon>
        <taxon>Oxalobacteraceae</taxon>
        <taxon>Sapientia</taxon>
    </lineage>
</organism>
<dbReference type="InterPro" id="IPR043426">
    <property type="entry name" value="MltB-like"/>
</dbReference>
<dbReference type="GO" id="GO:0009253">
    <property type="term" value="P:peptidoglycan catabolic process"/>
    <property type="evidence" value="ECO:0007669"/>
    <property type="project" value="TreeGrafter"/>
</dbReference>
<dbReference type="Gene3D" id="1.10.530.10">
    <property type="match status" value="1"/>
</dbReference>
<dbReference type="NCBIfam" id="TIGR02282">
    <property type="entry name" value="MltB"/>
    <property type="match status" value="1"/>
</dbReference>
<sequence>MHATQHRSRFILACGKIALCFLCAGLINSAVHAQDAKPVVIESEVEAVDFQRSKEVNEFIDYMVTRHGFARVELEQIFSQVKFSDKAIQLIKPAPITKPKNWQVYRARFIEPRRIKAGVEFWNKYQAELVRAEKLYGVPAQIIVGIIGIETIYGKQVGTFRVIDVLSTLGFGYPDTPTRESRMAYFRGELEQSLLLARESGIDPFTLTGSYAGAIGWPQFMPSSIRQYGVDFVGDGKIDLRKSPEDAIGSVANFLSQHGWVSGQPFAYPATIVNGNPDAMLAKELNATYTLAQLAEVAQPSDKVTPPDLLYGLIDLQNGENPTEYWLATQNFFAITKYNRSYFYAMSVIELGKAVCHVRSLKGTCS</sequence>
<evidence type="ECO:0000313" key="5">
    <source>
        <dbReference type="Proteomes" id="UP000294829"/>
    </source>
</evidence>
<dbReference type="RefSeq" id="WP_133324494.1">
    <property type="nucleotide sequence ID" value="NZ_SMYL01000001.1"/>
</dbReference>
<dbReference type="Pfam" id="PF13406">
    <property type="entry name" value="SLT_2"/>
    <property type="match status" value="1"/>
</dbReference>
<keyword evidence="2" id="KW-0732">Signal</keyword>
<feature type="domain" description="Transglycosylase SLT" evidence="3">
    <location>
        <begin position="53"/>
        <end position="352"/>
    </location>
</feature>
<keyword evidence="5" id="KW-1185">Reference proteome</keyword>
<dbReference type="SUPFAM" id="SSF53955">
    <property type="entry name" value="Lysozyme-like"/>
    <property type="match status" value="1"/>
</dbReference>
<evidence type="ECO:0000256" key="1">
    <source>
        <dbReference type="PIRSR" id="PIRSR611757-1"/>
    </source>
</evidence>
<feature type="chain" id="PRO_5020266399" evidence="2">
    <location>
        <begin position="34"/>
        <end position="366"/>
    </location>
</feature>
<dbReference type="InterPro" id="IPR031304">
    <property type="entry name" value="SLT_2"/>
</dbReference>
<dbReference type="PANTHER" id="PTHR30163:SF9">
    <property type="entry name" value="MEMBRANE-BOUND LYTIC MUREIN TRANSGLYCOSYLASE B"/>
    <property type="match status" value="1"/>
</dbReference>
<dbReference type="EMBL" id="SMYL01000001">
    <property type="protein sequence ID" value="TDK68131.1"/>
    <property type="molecule type" value="Genomic_DNA"/>
</dbReference>
<evidence type="ECO:0000313" key="4">
    <source>
        <dbReference type="EMBL" id="TDK68131.1"/>
    </source>
</evidence>
<accession>A0A4R5W4U7</accession>
<dbReference type="Proteomes" id="UP000294829">
    <property type="component" value="Unassembled WGS sequence"/>
</dbReference>